<dbReference type="Proteomes" id="UP000194853">
    <property type="component" value="Unassembled WGS sequence"/>
</dbReference>
<proteinExistence type="predicted"/>
<evidence type="ECO:0000313" key="2">
    <source>
        <dbReference type="EMBL" id="OUB59062.1"/>
    </source>
</evidence>
<dbReference type="AlphaFoldDB" id="A0A9X6LXN4"/>
<keyword evidence="1" id="KW-0472">Membrane</keyword>
<reference evidence="2 3" key="1">
    <citation type="submission" date="2016-10" db="EMBL/GenBank/DDBJ databases">
        <title>Comparative genomics of Bacillus thuringiensis reveals a path to pathogens against multiple invertebrate hosts.</title>
        <authorList>
            <person name="Zheng J."/>
            <person name="Gao Q."/>
            <person name="Liu H."/>
            <person name="Peng D."/>
            <person name="Ruan L."/>
            <person name="Sun M."/>
        </authorList>
    </citation>
    <scope>NUCLEOTIDE SEQUENCE [LARGE SCALE GENOMIC DNA]</scope>
    <source>
        <strain evidence="2">BGSC 4CF1</strain>
    </source>
</reference>
<organism evidence="2 3">
    <name type="scientific">Bacillus thuringiensis subsp. jegathesan</name>
    <dbReference type="NCBI Taxonomy" id="56955"/>
    <lineage>
        <taxon>Bacteria</taxon>
        <taxon>Bacillati</taxon>
        <taxon>Bacillota</taxon>
        <taxon>Bacilli</taxon>
        <taxon>Bacillales</taxon>
        <taxon>Bacillaceae</taxon>
        <taxon>Bacillus</taxon>
        <taxon>Bacillus cereus group</taxon>
    </lineage>
</organism>
<sequence>MTFGDMHWDILIIIALIFIVIFSLYYVSNLIVRFTTWLFLNGNTMKRIAKNTEELGNLSQKFYSGFGEKGDIVTWNEILYKMQNELIRVRSHAVNTREFNFLAKIEEIQMQYIYYQGVFKDYLVIYHPDHKDLKHIVDPLEYKIEMFKGMAYSLLYESVTLLNQSKTIDAKELIIKISEVIDLDSSNKRAIMTRLHSEAYPIHELAKILCEVRNHLPSSGIESWDETLAFCLSGLYGDI</sequence>
<name>A0A9X6LXN4_BACTJ</name>
<protein>
    <submittedName>
        <fullName evidence="2">Uncharacterized protein</fullName>
    </submittedName>
</protein>
<keyword evidence="1" id="KW-1133">Transmembrane helix</keyword>
<comment type="caution">
    <text evidence="2">The sequence shown here is derived from an EMBL/GenBank/DDBJ whole genome shotgun (WGS) entry which is preliminary data.</text>
</comment>
<gene>
    <name evidence="2" type="ORF">BK750_28840</name>
</gene>
<dbReference type="EMBL" id="MOOS01000189">
    <property type="protein sequence ID" value="OUB59062.1"/>
    <property type="molecule type" value="Genomic_DNA"/>
</dbReference>
<evidence type="ECO:0000256" key="1">
    <source>
        <dbReference type="SAM" id="Phobius"/>
    </source>
</evidence>
<evidence type="ECO:0000313" key="3">
    <source>
        <dbReference type="Proteomes" id="UP000194853"/>
    </source>
</evidence>
<keyword evidence="1" id="KW-0812">Transmembrane</keyword>
<accession>A0A9X6LXN4</accession>
<feature type="transmembrane region" description="Helical" evidence="1">
    <location>
        <begin position="6"/>
        <end position="27"/>
    </location>
</feature>